<dbReference type="RefSeq" id="WP_100376512.1">
    <property type="nucleotide sequence ID" value="NZ_PGFD01000001.1"/>
</dbReference>
<evidence type="ECO:0000256" key="2">
    <source>
        <dbReference type="RuleBase" id="RU004508"/>
    </source>
</evidence>
<protein>
    <submittedName>
        <fullName evidence="3">dTDP-4-amino-4,6-dideoxygalactose transaminase</fullName>
    </submittedName>
</protein>
<keyword evidence="4" id="KW-1185">Reference proteome</keyword>
<evidence type="ECO:0000256" key="1">
    <source>
        <dbReference type="ARBA" id="ARBA00037999"/>
    </source>
</evidence>
<reference evidence="3 4" key="1">
    <citation type="submission" date="2017-11" db="EMBL/GenBank/DDBJ databases">
        <title>Genomic Encyclopedia of Archaeal and Bacterial Type Strains, Phase II (KMG-II): From Individual Species to Whole Genera.</title>
        <authorList>
            <person name="Goeker M."/>
        </authorList>
    </citation>
    <scope>NUCLEOTIDE SEQUENCE [LARGE SCALE GENOMIC DNA]</scope>
    <source>
        <strain evidence="3 4">DSM 27617</strain>
    </source>
</reference>
<dbReference type="InterPro" id="IPR000653">
    <property type="entry name" value="DegT/StrS_aminotransferase"/>
</dbReference>
<dbReference type="GO" id="GO:0000271">
    <property type="term" value="P:polysaccharide biosynthetic process"/>
    <property type="evidence" value="ECO:0007669"/>
    <property type="project" value="TreeGrafter"/>
</dbReference>
<comment type="similarity">
    <text evidence="1 2">Belongs to the DegT/DnrJ/EryC1 family.</text>
</comment>
<dbReference type="SUPFAM" id="SSF53383">
    <property type="entry name" value="PLP-dependent transferases"/>
    <property type="match status" value="1"/>
</dbReference>
<proteinExistence type="inferred from homology"/>
<sequence length="353" mass="39641">MIPIFKPYMPKGIEQDLGNILHSGQLAYGKHGKNFEQELGNFIQNSKVLITATYNQALLIVLSALDLKPGDEIIASPVSCLASNQPFAIKGLTIKWIDVDPATSTMDISLLKNLISSKTKAIFNNIFCGYAGDLEEIYKIGKEFGIPVIDDCIEGFGTKFNGNYTGNTGADVTVFSFQTVRLPNTIDGGGLVFKDEKLYEKTKLIRDYGIDRTNFRLSNGEINPDCDIKLEGYGATMSEINSYIGLKQMENISDLLQIQKDNAEKWSVLFENRKDAMPLKIHAKCEPNFWIYGVLAEDKLKFIQDMKDSGYYATGVHVNNNIYSVFNNKINLLGVNEFMRKFVAIPSGWWFRK</sequence>
<accession>A0A2M9CAJ2</accession>
<dbReference type="Pfam" id="PF01041">
    <property type="entry name" value="DegT_DnrJ_EryC1"/>
    <property type="match status" value="1"/>
</dbReference>
<dbReference type="AlphaFoldDB" id="A0A2M9CAJ2"/>
<name>A0A2M9CAJ2_9FLAO</name>
<keyword evidence="2" id="KW-0663">Pyridoxal phosphate</keyword>
<dbReference type="GO" id="GO:0008483">
    <property type="term" value="F:transaminase activity"/>
    <property type="evidence" value="ECO:0007669"/>
    <property type="project" value="TreeGrafter"/>
</dbReference>
<dbReference type="PIRSF" id="PIRSF000390">
    <property type="entry name" value="PLP_StrS"/>
    <property type="match status" value="1"/>
</dbReference>
<dbReference type="Gene3D" id="3.90.1150.10">
    <property type="entry name" value="Aspartate Aminotransferase, domain 1"/>
    <property type="match status" value="1"/>
</dbReference>
<dbReference type="EMBL" id="PGFD01000001">
    <property type="protein sequence ID" value="PJJ67831.1"/>
    <property type="molecule type" value="Genomic_DNA"/>
</dbReference>
<evidence type="ECO:0000313" key="4">
    <source>
        <dbReference type="Proteomes" id="UP000228740"/>
    </source>
</evidence>
<comment type="caution">
    <text evidence="3">The sequence shown here is derived from an EMBL/GenBank/DDBJ whole genome shotgun (WGS) entry which is preliminary data.</text>
</comment>
<dbReference type="InterPro" id="IPR015421">
    <property type="entry name" value="PyrdxlP-dep_Trfase_major"/>
</dbReference>
<dbReference type="InterPro" id="IPR015422">
    <property type="entry name" value="PyrdxlP-dep_Trfase_small"/>
</dbReference>
<organism evidence="3 4">
    <name type="scientific">Chryseobacterium geocarposphaerae</name>
    <dbReference type="NCBI Taxonomy" id="1416776"/>
    <lineage>
        <taxon>Bacteria</taxon>
        <taxon>Pseudomonadati</taxon>
        <taxon>Bacteroidota</taxon>
        <taxon>Flavobacteriia</taxon>
        <taxon>Flavobacteriales</taxon>
        <taxon>Weeksellaceae</taxon>
        <taxon>Chryseobacterium group</taxon>
        <taxon>Chryseobacterium</taxon>
    </lineage>
</organism>
<dbReference type="OrthoDB" id="9810913at2"/>
<dbReference type="Proteomes" id="UP000228740">
    <property type="component" value="Unassembled WGS sequence"/>
</dbReference>
<dbReference type="Gene3D" id="3.40.640.10">
    <property type="entry name" value="Type I PLP-dependent aspartate aminotransferase-like (Major domain)"/>
    <property type="match status" value="1"/>
</dbReference>
<evidence type="ECO:0000313" key="3">
    <source>
        <dbReference type="EMBL" id="PJJ67831.1"/>
    </source>
</evidence>
<dbReference type="PANTHER" id="PTHR30244:SF34">
    <property type="entry name" value="DTDP-4-AMINO-4,6-DIDEOXYGALACTOSE TRANSAMINASE"/>
    <property type="match status" value="1"/>
</dbReference>
<dbReference type="InterPro" id="IPR015424">
    <property type="entry name" value="PyrdxlP-dep_Trfase"/>
</dbReference>
<gene>
    <name evidence="3" type="ORF">CLV73_1850</name>
</gene>
<dbReference type="PANTHER" id="PTHR30244">
    <property type="entry name" value="TRANSAMINASE"/>
    <property type="match status" value="1"/>
</dbReference>
<dbReference type="GO" id="GO:0030170">
    <property type="term" value="F:pyridoxal phosphate binding"/>
    <property type="evidence" value="ECO:0007669"/>
    <property type="project" value="TreeGrafter"/>
</dbReference>